<dbReference type="Proteomes" id="UP000186922">
    <property type="component" value="Unassembled WGS sequence"/>
</dbReference>
<comment type="caution">
    <text evidence="2">The sequence shown here is derived from an EMBL/GenBank/DDBJ whole genome shotgun (WGS) entry which is preliminary data.</text>
</comment>
<evidence type="ECO:0000313" key="3">
    <source>
        <dbReference type="Proteomes" id="UP000186922"/>
    </source>
</evidence>
<gene>
    <name evidence="2" type="primary">RvY_14871-1</name>
    <name evidence="2" type="synonym">RvY_14871.1</name>
    <name evidence="2" type="ORF">RvY_14871</name>
</gene>
<feature type="compositionally biased region" description="Basic and acidic residues" evidence="1">
    <location>
        <begin position="33"/>
        <end position="42"/>
    </location>
</feature>
<reference evidence="2 3" key="1">
    <citation type="journal article" date="2016" name="Nat. Commun.">
        <title>Extremotolerant tardigrade genome and improved radiotolerance of human cultured cells by tardigrade-unique protein.</title>
        <authorList>
            <person name="Hashimoto T."/>
            <person name="Horikawa D.D."/>
            <person name="Saito Y."/>
            <person name="Kuwahara H."/>
            <person name="Kozuka-Hata H."/>
            <person name="Shin-I T."/>
            <person name="Minakuchi Y."/>
            <person name="Ohishi K."/>
            <person name="Motoyama A."/>
            <person name="Aizu T."/>
            <person name="Enomoto A."/>
            <person name="Kondo K."/>
            <person name="Tanaka S."/>
            <person name="Hara Y."/>
            <person name="Koshikawa S."/>
            <person name="Sagara H."/>
            <person name="Miura T."/>
            <person name="Yokobori S."/>
            <person name="Miyagawa K."/>
            <person name="Suzuki Y."/>
            <person name="Kubo T."/>
            <person name="Oyama M."/>
            <person name="Kohara Y."/>
            <person name="Fujiyama A."/>
            <person name="Arakawa K."/>
            <person name="Katayama T."/>
            <person name="Toyoda A."/>
            <person name="Kunieda T."/>
        </authorList>
    </citation>
    <scope>NUCLEOTIDE SEQUENCE [LARGE SCALE GENOMIC DNA]</scope>
    <source>
        <strain evidence="2 3">YOKOZUNA-1</strain>
    </source>
</reference>
<organism evidence="2 3">
    <name type="scientific">Ramazzottius varieornatus</name>
    <name type="common">Water bear</name>
    <name type="synonym">Tardigrade</name>
    <dbReference type="NCBI Taxonomy" id="947166"/>
    <lineage>
        <taxon>Eukaryota</taxon>
        <taxon>Metazoa</taxon>
        <taxon>Ecdysozoa</taxon>
        <taxon>Tardigrada</taxon>
        <taxon>Eutardigrada</taxon>
        <taxon>Parachela</taxon>
        <taxon>Hypsibioidea</taxon>
        <taxon>Ramazzottiidae</taxon>
        <taxon>Ramazzottius</taxon>
    </lineage>
</organism>
<evidence type="ECO:0000256" key="1">
    <source>
        <dbReference type="SAM" id="MobiDB-lite"/>
    </source>
</evidence>
<feature type="compositionally biased region" description="Polar residues" evidence="1">
    <location>
        <begin position="13"/>
        <end position="27"/>
    </location>
</feature>
<dbReference type="AlphaFoldDB" id="A0A1D1W150"/>
<feature type="region of interest" description="Disordered" evidence="1">
    <location>
        <begin position="1"/>
        <end position="61"/>
    </location>
</feature>
<feature type="compositionally biased region" description="Basic and acidic residues" evidence="1">
    <location>
        <begin position="1"/>
        <end position="11"/>
    </location>
</feature>
<feature type="compositionally biased region" description="Basic and acidic residues" evidence="1">
    <location>
        <begin position="49"/>
        <end position="61"/>
    </location>
</feature>
<proteinExistence type="predicted"/>
<accession>A0A1D1W150</accession>
<keyword evidence="3" id="KW-1185">Reference proteome</keyword>
<evidence type="ECO:0000313" key="2">
    <source>
        <dbReference type="EMBL" id="GAV04609.1"/>
    </source>
</evidence>
<protein>
    <submittedName>
        <fullName evidence="2">Uncharacterized protein</fullName>
    </submittedName>
</protein>
<name>A0A1D1W150_RAMVA</name>
<dbReference type="EMBL" id="BDGG01000011">
    <property type="protein sequence ID" value="GAV04609.1"/>
    <property type="molecule type" value="Genomic_DNA"/>
</dbReference>
<sequence length="61" mass="7031">MFDKAEREEYGKQPNSFLPASSGQQRLPSFVRGAEKQEREKWYYPSPDHVGRDGSDKNAVQ</sequence>